<dbReference type="GO" id="GO:0160140">
    <property type="term" value="F:23S rRNA pseudouridine(1911/1915/1917) synthase activity"/>
    <property type="evidence" value="ECO:0007669"/>
    <property type="project" value="UniProtKB-EC"/>
</dbReference>
<dbReference type="InterPro" id="IPR050188">
    <property type="entry name" value="RluA_PseudoU_synthase"/>
</dbReference>
<evidence type="ECO:0000256" key="7">
    <source>
        <dbReference type="PROSITE-ProRule" id="PRU00182"/>
    </source>
</evidence>
<dbReference type="CDD" id="cd02869">
    <property type="entry name" value="PseudoU_synth_RluA_like"/>
    <property type="match status" value="1"/>
</dbReference>
<dbReference type="PROSITE" id="PS50889">
    <property type="entry name" value="S4"/>
    <property type="match status" value="1"/>
</dbReference>
<keyword evidence="3 8" id="KW-0413">Isomerase</keyword>
<dbReference type="InterPro" id="IPR036986">
    <property type="entry name" value="S4_RNA-bd_sf"/>
</dbReference>
<reference evidence="10" key="1">
    <citation type="journal article" date="2015" name="Proc. Natl. Acad. Sci. U.S.A.">
        <title>Bacterial clade with the ribosomal RNA operon on a small plasmid rather than the chromosome.</title>
        <authorList>
            <person name="Anda M."/>
            <person name="Ohtsubo Y."/>
            <person name="Okubo T."/>
            <person name="Sugawara M."/>
            <person name="Nagata Y."/>
            <person name="Tsuda M."/>
            <person name="Minamisawa K."/>
            <person name="Mitsui H."/>
        </authorList>
    </citation>
    <scope>NUCLEOTIDE SEQUENCE</scope>
    <source>
        <strain evidence="10">DSM 21988</strain>
    </source>
</reference>
<dbReference type="EMBL" id="LC066370">
    <property type="protein sequence ID" value="BAT25798.1"/>
    <property type="molecule type" value="Genomic_DNA"/>
</dbReference>
<dbReference type="GO" id="GO:0003723">
    <property type="term" value="F:RNA binding"/>
    <property type="evidence" value="ECO:0007669"/>
    <property type="project" value="UniProtKB-KW"/>
</dbReference>
<dbReference type="EC" id="5.4.99.-" evidence="8"/>
<evidence type="ECO:0000313" key="10">
    <source>
        <dbReference type="EMBL" id="BAT25798.1"/>
    </source>
</evidence>
<dbReference type="Gene3D" id="3.30.2350.10">
    <property type="entry name" value="Pseudouridine synthase"/>
    <property type="match status" value="1"/>
</dbReference>
<name>A0A0P0YWA7_9HYPH</name>
<dbReference type="PANTHER" id="PTHR21600:SF44">
    <property type="entry name" value="RIBOSOMAL LARGE SUBUNIT PSEUDOURIDINE SYNTHASE D"/>
    <property type="match status" value="1"/>
</dbReference>
<evidence type="ECO:0000256" key="1">
    <source>
        <dbReference type="ARBA" id="ARBA00010876"/>
    </source>
</evidence>
<comment type="similarity">
    <text evidence="1 8">Belongs to the pseudouridine synthase RluA family.</text>
</comment>
<dbReference type="GO" id="GO:0000455">
    <property type="term" value="P:enzyme-directed rRNA pseudouridine synthesis"/>
    <property type="evidence" value="ECO:0007669"/>
    <property type="project" value="TreeGrafter"/>
</dbReference>
<dbReference type="PANTHER" id="PTHR21600">
    <property type="entry name" value="MITOCHONDRIAL RNA PSEUDOURIDINE SYNTHASE"/>
    <property type="match status" value="1"/>
</dbReference>
<sequence>MAISHLSTEEEEVEATRFDVPAEAVGKRLDQFLAEAMGGDVSRNRVQWIIAGGGVTLADGQTIGQARRKVAAGESFFVVLPEPAEADPRPEAIPLSVLYEDEAVIVIDKPAGMVVHPAAGNWSGTLVNALLHHCRDSLSGVGGVRRPGIVHRLDKDTSGVMVVAKSDVAHTSLAAQFAAHGRDGRMERRYRALVWGVPHRRDGTVDAPLGRSATDRIKRAVVQASRSDARHAVTHYHVEEIFGDDAALVECRLETGRTHQIRVHMAHISHPLLGDPLYGLGFRSKAERLEEPVRTIAMTFPRQALHAGFLAFEHPVTTQAMHFESPLPADMQELVAALRR</sequence>
<protein>
    <recommendedName>
        <fullName evidence="8">Pseudouridine synthase</fullName>
        <ecNumber evidence="8">5.4.99.-</ecNumber>
    </recommendedName>
</protein>
<dbReference type="PROSITE" id="PS01129">
    <property type="entry name" value="PSI_RLU"/>
    <property type="match status" value="1"/>
</dbReference>
<evidence type="ECO:0000256" key="4">
    <source>
        <dbReference type="ARBA" id="ARBA00036882"/>
    </source>
</evidence>
<comment type="catalytic activity">
    <reaction evidence="8">
        <text>a uridine in RNA = a pseudouridine in RNA</text>
        <dbReference type="Rhea" id="RHEA:48348"/>
        <dbReference type="Rhea" id="RHEA-COMP:12068"/>
        <dbReference type="Rhea" id="RHEA-COMP:12069"/>
        <dbReference type="ChEBI" id="CHEBI:65314"/>
        <dbReference type="ChEBI" id="CHEBI:65315"/>
    </reaction>
</comment>
<comment type="catalytic activity">
    <reaction evidence="4">
        <text>uridine(1911/1915/1917) in 23S rRNA = pseudouridine(1911/1915/1917) in 23S rRNA</text>
        <dbReference type="Rhea" id="RHEA:42524"/>
        <dbReference type="Rhea" id="RHEA-COMP:10097"/>
        <dbReference type="Rhea" id="RHEA-COMP:10098"/>
        <dbReference type="ChEBI" id="CHEBI:65314"/>
        <dbReference type="ChEBI" id="CHEBI:65315"/>
        <dbReference type="EC" id="5.4.99.23"/>
    </reaction>
</comment>
<comment type="function">
    <text evidence="5">Responsible for synthesis of pseudouridine from uracil at positions 1911, 1915 and 1917 in 23S ribosomal RNA.</text>
</comment>
<evidence type="ECO:0000256" key="2">
    <source>
        <dbReference type="ARBA" id="ARBA00022884"/>
    </source>
</evidence>
<dbReference type="AlphaFoldDB" id="A0A0P0YWA7"/>
<evidence type="ECO:0000259" key="9">
    <source>
        <dbReference type="Pfam" id="PF00849"/>
    </source>
</evidence>
<evidence type="ECO:0000256" key="3">
    <source>
        <dbReference type="ARBA" id="ARBA00023235"/>
    </source>
</evidence>
<dbReference type="InterPro" id="IPR006225">
    <property type="entry name" value="PsdUridine_synth_RluC/D"/>
</dbReference>
<dbReference type="Pfam" id="PF00849">
    <property type="entry name" value="PseudoU_synth_2"/>
    <property type="match status" value="1"/>
</dbReference>
<evidence type="ECO:0000256" key="6">
    <source>
        <dbReference type="PIRSR" id="PIRSR606225-1"/>
    </source>
</evidence>
<organism evidence="10">
    <name type="scientific">Aureimonas altamirensis</name>
    <dbReference type="NCBI Taxonomy" id="370622"/>
    <lineage>
        <taxon>Bacteria</taxon>
        <taxon>Pseudomonadati</taxon>
        <taxon>Pseudomonadota</taxon>
        <taxon>Alphaproteobacteria</taxon>
        <taxon>Hyphomicrobiales</taxon>
        <taxon>Aurantimonadaceae</taxon>
        <taxon>Aureimonas</taxon>
    </lineage>
</organism>
<dbReference type="Gene3D" id="3.10.290.10">
    <property type="entry name" value="RNA-binding S4 domain"/>
    <property type="match status" value="1"/>
</dbReference>
<dbReference type="InterPro" id="IPR020103">
    <property type="entry name" value="PsdUridine_synth_cat_dom_sf"/>
</dbReference>
<dbReference type="InterPro" id="IPR006145">
    <property type="entry name" value="PsdUridine_synth_RsuA/RluA"/>
</dbReference>
<proteinExistence type="inferred from homology"/>
<feature type="active site" evidence="6">
    <location>
        <position position="154"/>
    </location>
</feature>
<keyword evidence="2 7" id="KW-0694">RNA-binding</keyword>
<evidence type="ECO:0000256" key="8">
    <source>
        <dbReference type="RuleBase" id="RU362028"/>
    </source>
</evidence>
<dbReference type="SUPFAM" id="SSF55174">
    <property type="entry name" value="Alpha-L RNA-binding motif"/>
    <property type="match status" value="1"/>
</dbReference>
<dbReference type="FunFam" id="3.30.2350.10:FF:000006">
    <property type="entry name" value="Pseudouridine synthase"/>
    <property type="match status" value="1"/>
</dbReference>
<accession>A0A0P0YWA7</accession>
<feature type="domain" description="Pseudouridine synthase RsuA/RluA-like" evidence="9">
    <location>
        <begin position="104"/>
        <end position="267"/>
    </location>
</feature>
<dbReference type="SUPFAM" id="SSF55120">
    <property type="entry name" value="Pseudouridine synthase"/>
    <property type="match status" value="1"/>
</dbReference>
<dbReference type="NCBIfam" id="TIGR00005">
    <property type="entry name" value="rluA_subfam"/>
    <property type="match status" value="1"/>
</dbReference>
<evidence type="ECO:0000256" key="5">
    <source>
        <dbReference type="ARBA" id="ARBA00056072"/>
    </source>
</evidence>
<dbReference type="CDD" id="cd00165">
    <property type="entry name" value="S4"/>
    <property type="match status" value="1"/>
</dbReference>
<dbReference type="InterPro" id="IPR006224">
    <property type="entry name" value="PsdUridine_synth_RluA-like_CS"/>
</dbReference>